<protein>
    <recommendedName>
        <fullName evidence="3">RHS repeat-associated core domain-containing protein</fullName>
    </recommendedName>
</protein>
<dbReference type="AlphaFoldDB" id="A0A317ETA7"/>
<keyword evidence="2" id="KW-1185">Reference proteome</keyword>
<name>A0A317ETA7_9SPHI</name>
<evidence type="ECO:0008006" key="3">
    <source>
        <dbReference type="Google" id="ProtNLM"/>
    </source>
</evidence>
<evidence type="ECO:0000313" key="1">
    <source>
        <dbReference type="EMBL" id="PWS29297.1"/>
    </source>
</evidence>
<dbReference type="InterPro" id="IPR022385">
    <property type="entry name" value="Rhs_assc_core"/>
</dbReference>
<dbReference type="Gene3D" id="2.180.10.10">
    <property type="entry name" value="RHS repeat-associated core"/>
    <property type="match status" value="1"/>
</dbReference>
<organism evidence="1 2">
    <name type="scientific">Pedobacter yonginense</name>
    <dbReference type="NCBI Taxonomy" id="651869"/>
    <lineage>
        <taxon>Bacteria</taxon>
        <taxon>Pseudomonadati</taxon>
        <taxon>Bacteroidota</taxon>
        <taxon>Sphingobacteriia</taxon>
        <taxon>Sphingobacteriales</taxon>
        <taxon>Sphingobacteriaceae</taxon>
        <taxon>Pedobacter</taxon>
    </lineage>
</organism>
<gene>
    <name evidence="1" type="ORF">DHW03_05630</name>
</gene>
<proteinExistence type="predicted"/>
<accession>A0A317ETA7</accession>
<comment type="caution">
    <text evidence="1">The sequence shown here is derived from an EMBL/GenBank/DDBJ whole genome shotgun (WGS) entry which is preliminary data.</text>
</comment>
<dbReference type="NCBIfam" id="TIGR03696">
    <property type="entry name" value="Rhs_assc_core"/>
    <property type="match status" value="1"/>
</dbReference>
<evidence type="ECO:0000313" key="2">
    <source>
        <dbReference type="Proteomes" id="UP000245379"/>
    </source>
</evidence>
<dbReference type="InterPro" id="IPR050708">
    <property type="entry name" value="T6SS_VgrG/RHS"/>
</dbReference>
<dbReference type="EMBL" id="QGNZ01000001">
    <property type="protein sequence ID" value="PWS29297.1"/>
    <property type="molecule type" value="Genomic_DNA"/>
</dbReference>
<reference evidence="1 2" key="1">
    <citation type="submission" date="2018-05" db="EMBL/GenBank/DDBJ databases">
        <title>Pedobacter paludis sp. nov., isolated from wetland soil.</title>
        <authorList>
            <person name="Zhang Y."/>
            <person name="Wang G."/>
        </authorList>
    </citation>
    <scope>NUCLEOTIDE SEQUENCE [LARGE SCALE GENOMIC DNA]</scope>
    <source>
        <strain evidence="1 2">KCTC22721</strain>
    </source>
</reference>
<dbReference type="Proteomes" id="UP000245379">
    <property type="component" value="Unassembled WGS sequence"/>
</dbReference>
<dbReference type="OrthoDB" id="1191296at2"/>
<dbReference type="PANTHER" id="PTHR32305:SF15">
    <property type="entry name" value="PROTEIN RHSA-RELATED"/>
    <property type="match status" value="1"/>
</dbReference>
<dbReference type="PANTHER" id="PTHR32305">
    <property type="match status" value="1"/>
</dbReference>
<sequence length="436" mass="48984">MSRQLTREGFGTNNYTGYEGNKLKEIKGFTNSLYTYDVNGNLKTDSQKGNTLQYNYLNLPSQVTGSQSISYTYDATGKKLKKVSAAGTVDYVDGIQYKTGNIIDCVQTEEGIARNSNGNYTYEYNLSDHLGNVRASFYKNPNTQLLEVLQRDNYYAFGLRKSAVFGNNKYLYNGKEIQEELGEYDYGARFYDPVIGRWNVVDPLAEFHFNSNPYNYVLDNPIAYMDPFGLDTVKTNQLVPPAPGVTPFNPNVDVIQLDDISVVVVRPVTTSQDNTRNNILPLAPNNAILAPGQSNPTLNAASQAQTAFDLINEVNPKMCKFAPYSGGALKVVDLMNSRNGKEAQEKVLSFAIEQIGAKLVGSGTGFTALQGVHYYYNNTLRGLSEMANAENKEMLFNRNMYRVSGDEVYIKRESQANKRMYEYLNKMREIMNQDKR</sequence>